<gene>
    <name evidence="1" type="ORF">AACH06_00755</name>
</gene>
<keyword evidence="2" id="KW-1185">Reference proteome</keyword>
<dbReference type="Proteomes" id="UP001371218">
    <property type="component" value="Unassembled WGS sequence"/>
</dbReference>
<reference evidence="1 2" key="1">
    <citation type="submission" date="2024-04" db="EMBL/GenBank/DDBJ databases">
        <title>Novel species of the genus Ideonella isolated from streams.</title>
        <authorList>
            <person name="Lu H."/>
        </authorList>
    </citation>
    <scope>NUCLEOTIDE SEQUENCE [LARGE SCALE GENOMIC DNA]</scope>
    <source>
        <strain evidence="1 2">DXS29W</strain>
    </source>
</reference>
<evidence type="ECO:0008006" key="3">
    <source>
        <dbReference type="Google" id="ProtNLM"/>
    </source>
</evidence>
<evidence type="ECO:0000313" key="2">
    <source>
        <dbReference type="Proteomes" id="UP001371218"/>
    </source>
</evidence>
<accession>A0ABU9BHB9</accession>
<protein>
    <recommendedName>
        <fullName evidence="3">DUF2384 domain-containing protein</fullName>
    </recommendedName>
</protein>
<organism evidence="1 2">
    <name type="scientific">Ideonella lacteola</name>
    <dbReference type="NCBI Taxonomy" id="2984193"/>
    <lineage>
        <taxon>Bacteria</taxon>
        <taxon>Pseudomonadati</taxon>
        <taxon>Pseudomonadota</taxon>
        <taxon>Betaproteobacteria</taxon>
        <taxon>Burkholderiales</taxon>
        <taxon>Sphaerotilaceae</taxon>
        <taxon>Ideonella</taxon>
    </lineage>
</organism>
<proteinExistence type="predicted"/>
<comment type="caution">
    <text evidence="1">The sequence shown here is derived from an EMBL/GenBank/DDBJ whole genome shotgun (WGS) entry which is preliminary data.</text>
</comment>
<name>A0ABU9BHB9_9BURK</name>
<sequence>MADRAPKRELDSIMVALDRAHPPRPADKKPARTLDAFFAELAAHLDVDEGLEAPLQDARPFSGPAGLICRIETRREGHDLRARPQLLLPLSGEEIRRLEVGRLLSMQAALLSQLGWVLGHSAEGLLQLAPVGWTDQAKEVARELEMGSAVGRMVLAMLHSHTPDAGPLTAH</sequence>
<evidence type="ECO:0000313" key="1">
    <source>
        <dbReference type="EMBL" id="MEK8029333.1"/>
    </source>
</evidence>
<dbReference type="RefSeq" id="WP_341423674.1">
    <property type="nucleotide sequence ID" value="NZ_JBBUTG010000001.1"/>
</dbReference>
<dbReference type="EMBL" id="JBBUTG010000001">
    <property type="protein sequence ID" value="MEK8029333.1"/>
    <property type="molecule type" value="Genomic_DNA"/>
</dbReference>